<dbReference type="Pfam" id="PF03091">
    <property type="entry name" value="CutA1"/>
    <property type="match status" value="1"/>
</dbReference>
<accession>A0A8T4L6A1</accession>
<evidence type="ECO:0000313" key="2">
    <source>
        <dbReference type="EMBL" id="MBS3062803.1"/>
    </source>
</evidence>
<evidence type="ECO:0000256" key="1">
    <source>
        <dbReference type="ARBA" id="ARBA00010169"/>
    </source>
</evidence>
<reference evidence="2" key="1">
    <citation type="submission" date="2021-03" db="EMBL/GenBank/DDBJ databases">
        <authorList>
            <person name="Jaffe A."/>
        </authorList>
    </citation>
    <scope>NUCLEOTIDE SEQUENCE</scope>
    <source>
        <strain evidence="2">RIFCSPLOWO2_01_FULL_58_19</strain>
    </source>
</reference>
<dbReference type="EMBL" id="JAGVWE010000003">
    <property type="protein sequence ID" value="MBS3062803.1"/>
    <property type="molecule type" value="Genomic_DNA"/>
</dbReference>
<name>A0A8T4L6A1_9ARCH</name>
<sequence>MAKELRLVYVTHENHAKAKALARKLLKERLVACVNILPHTEAVYWWKDRIEACPEAALLCKTTAKNVPKLIKRIKQLHPYDIPCVLSLKVEKGNPAYLNWLEKECR</sequence>
<dbReference type="Proteomes" id="UP000678237">
    <property type="component" value="Unassembled WGS sequence"/>
</dbReference>
<dbReference type="PANTHER" id="PTHR23419">
    <property type="entry name" value="DIVALENT CATION TOLERANCE CUTA-RELATED"/>
    <property type="match status" value="1"/>
</dbReference>
<reference evidence="2" key="2">
    <citation type="submission" date="2021-05" db="EMBL/GenBank/DDBJ databases">
        <title>Protein family content uncovers lineage relationships and bacterial pathway maintenance mechanisms in DPANN archaea.</title>
        <authorList>
            <person name="Castelle C.J."/>
            <person name="Meheust R."/>
            <person name="Jaffe A.L."/>
            <person name="Seitz K."/>
            <person name="Gong X."/>
            <person name="Baker B.J."/>
            <person name="Banfield J.F."/>
        </authorList>
    </citation>
    <scope>NUCLEOTIDE SEQUENCE</scope>
    <source>
        <strain evidence="2">RIFCSPLOWO2_01_FULL_58_19</strain>
    </source>
</reference>
<comment type="caution">
    <text evidence="2">The sequence shown here is derived from an EMBL/GenBank/DDBJ whole genome shotgun (WGS) entry which is preliminary data.</text>
</comment>
<dbReference type="SUPFAM" id="SSF54913">
    <property type="entry name" value="GlnB-like"/>
    <property type="match status" value="1"/>
</dbReference>
<dbReference type="InterPro" id="IPR004323">
    <property type="entry name" value="Ion_tolerance_CutA"/>
</dbReference>
<comment type="similarity">
    <text evidence="1">Belongs to the CutA family.</text>
</comment>
<gene>
    <name evidence="2" type="ORF">J4203_02935</name>
</gene>
<dbReference type="GO" id="GO:0005507">
    <property type="term" value="F:copper ion binding"/>
    <property type="evidence" value="ECO:0007669"/>
    <property type="project" value="TreeGrafter"/>
</dbReference>
<organism evidence="2 3">
    <name type="scientific">Candidatus Iainarchaeum sp</name>
    <dbReference type="NCBI Taxonomy" id="3101447"/>
    <lineage>
        <taxon>Archaea</taxon>
        <taxon>Candidatus Iainarchaeota</taxon>
        <taxon>Candidatus Iainarchaeia</taxon>
        <taxon>Candidatus Iainarchaeales</taxon>
        <taxon>Candidatus Iainarchaeaceae</taxon>
        <taxon>Candidatus Iainarchaeum</taxon>
    </lineage>
</organism>
<evidence type="ECO:0000313" key="3">
    <source>
        <dbReference type="Proteomes" id="UP000678237"/>
    </source>
</evidence>
<dbReference type="PANTHER" id="PTHR23419:SF8">
    <property type="entry name" value="FI09726P"/>
    <property type="match status" value="1"/>
</dbReference>
<dbReference type="Gene3D" id="3.30.70.120">
    <property type="match status" value="1"/>
</dbReference>
<dbReference type="AlphaFoldDB" id="A0A8T4L6A1"/>
<dbReference type="InterPro" id="IPR015867">
    <property type="entry name" value="N-reg_PII/ATP_PRibTrfase_C"/>
</dbReference>
<dbReference type="GO" id="GO:0010038">
    <property type="term" value="P:response to metal ion"/>
    <property type="evidence" value="ECO:0007669"/>
    <property type="project" value="InterPro"/>
</dbReference>
<dbReference type="InterPro" id="IPR011322">
    <property type="entry name" value="N-reg_PII-like_a/b"/>
</dbReference>
<protein>
    <submittedName>
        <fullName evidence="2">Divalent-cation tolerance protein CutA</fullName>
    </submittedName>
</protein>
<proteinExistence type="inferred from homology"/>